<dbReference type="InterPro" id="IPR036821">
    <property type="entry name" value="Peptide_deformylase_sf"/>
</dbReference>
<keyword evidence="4" id="KW-0408">Iron</keyword>
<proteinExistence type="inferred from homology"/>
<dbReference type="GO" id="GO:0046872">
    <property type="term" value="F:metal ion binding"/>
    <property type="evidence" value="ECO:0007669"/>
    <property type="project" value="UniProtKB-KW"/>
</dbReference>
<keyword evidence="4" id="KW-0648">Protein biosynthesis</keyword>
<evidence type="ECO:0000256" key="4">
    <source>
        <dbReference type="HAMAP-Rule" id="MF_00163"/>
    </source>
</evidence>
<dbReference type="OrthoDB" id="9784988at2"/>
<sequence>MKTLADLLLLGDPRLYESCEPVRPDELPLVPGWVADLHNVMEEIRAKYQFGRGIAAPQLGIMKRLFYLNIDRPGQAWPQVIINPELTSVSNDMDELWDDCMSFPNLLVRVRRHRSLTLTYRDEHWHEHVWPVSDWSLSELIQHEYDHLNGILCTMRAIDAQAFRWRPTPNS</sequence>
<gene>
    <name evidence="4" type="primary">def</name>
    <name evidence="5" type="ORF">AWR27_04495</name>
</gene>
<dbReference type="HAMAP" id="MF_00163">
    <property type="entry name" value="Pep_deformylase"/>
    <property type="match status" value="1"/>
</dbReference>
<keyword evidence="3 4" id="KW-0378">Hydrolase</keyword>
<dbReference type="SUPFAM" id="SSF56420">
    <property type="entry name" value="Peptide deformylase"/>
    <property type="match status" value="1"/>
</dbReference>
<dbReference type="GO" id="GO:0006412">
    <property type="term" value="P:translation"/>
    <property type="evidence" value="ECO:0007669"/>
    <property type="project" value="UniProtKB-UniRule"/>
</dbReference>
<feature type="binding site" evidence="4">
    <location>
        <position position="143"/>
    </location>
    <ligand>
        <name>Fe cation</name>
        <dbReference type="ChEBI" id="CHEBI:24875"/>
    </ligand>
</feature>
<keyword evidence="6" id="KW-1185">Reference proteome</keyword>
<comment type="similarity">
    <text evidence="1 4">Belongs to the polypeptide deformylase family.</text>
</comment>
<name>A0A1P9WTF7_9BACT</name>
<reference evidence="5 6" key="1">
    <citation type="submission" date="2016-01" db="EMBL/GenBank/DDBJ databases">
        <authorList>
            <person name="Oliw E.H."/>
        </authorList>
    </citation>
    <scope>NUCLEOTIDE SEQUENCE [LARGE SCALE GENOMIC DNA]</scope>
    <source>
        <strain evidence="5 6">DY10</strain>
    </source>
</reference>
<comment type="catalytic activity">
    <reaction evidence="4">
        <text>N-terminal N-formyl-L-methionyl-[peptide] + H2O = N-terminal L-methionyl-[peptide] + formate</text>
        <dbReference type="Rhea" id="RHEA:24420"/>
        <dbReference type="Rhea" id="RHEA-COMP:10639"/>
        <dbReference type="Rhea" id="RHEA-COMP:10640"/>
        <dbReference type="ChEBI" id="CHEBI:15377"/>
        <dbReference type="ChEBI" id="CHEBI:15740"/>
        <dbReference type="ChEBI" id="CHEBI:49298"/>
        <dbReference type="ChEBI" id="CHEBI:64731"/>
        <dbReference type="EC" id="3.5.1.88"/>
    </reaction>
</comment>
<dbReference type="CDD" id="cd00487">
    <property type="entry name" value="Pep_deformylase"/>
    <property type="match status" value="1"/>
</dbReference>
<dbReference type="PIRSF" id="PIRSF004749">
    <property type="entry name" value="Pep_def"/>
    <property type="match status" value="1"/>
</dbReference>
<comment type="cofactor">
    <cofactor evidence="4">
        <name>Fe(2+)</name>
        <dbReference type="ChEBI" id="CHEBI:29033"/>
    </cofactor>
    <text evidence="4">Binds 1 Fe(2+) ion.</text>
</comment>
<dbReference type="GO" id="GO:0042586">
    <property type="term" value="F:peptide deformylase activity"/>
    <property type="evidence" value="ECO:0007669"/>
    <property type="project" value="UniProtKB-UniRule"/>
</dbReference>
<dbReference type="KEGG" id="smon:AWR27_04495"/>
<organism evidence="5 6">
    <name type="scientific">Spirosoma montaniterrae</name>
    <dbReference type="NCBI Taxonomy" id="1178516"/>
    <lineage>
        <taxon>Bacteria</taxon>
        <taxon>Pseudomonadati</taxon>
        <taxon>Bacteroidota</taxon>
        <taxon>Cytophagia</taxon>
        <taxon>Cytophagales</taxon>
        <taxon>Cytophagaceae</taxon>
        <taxon>Spirosoma</taxon>
    </lineage>
</organism>
<protein>
    <recommendedName>
        <fullName evidence="4">Peptide deformylase</fullName>
        <shortName evidence="4">PDF</shortName>
        <ecNumber evidence="4">3.5.1.88</ecNumber>
    </recommendedName>
    <alternativeName>
        <fullName evidence="4">Polypeptide deformylase</fullName>
    </alternativeName>
</protein>
<dbReference type="RefSeq" id="WP_077130097.1">
    <property type="nucleotide sequence ID" value="NZ_CP014263.1"/>
</dbReference>
<feature type="binding site" evidence="4">
    <location>
        <position position="147"/>
    </location>
    <ligand>
        <name>Fe cation</name>
        <dbReference type="ChEBI" id="CHEBI:24875"/>
    </ligand>
</feature>
<evidence type="ECO:0000256" key="1">
    <source>
        <dbReference type="ARBA" id="ARBA00010759"/>
    </source>
</evidence>
<dbReference type="Proteomes" id="UP000187941">
    <property type="component" value="Chromosome"/>
</dbReference>
<feature type="active site" evidence="4">
    <location>
        <position position="144"/>
    </location>
</feature>
<dbReference type="EMBL" id="CP014263">
    <property type="protein sequence ID" value="AQG78657.1"/>
    <property type="molecule type" value="Genomic_DNA"/>
</dbReference>
<dbReference type="PRINTS" id="PR01576">
    <property type="entry name" value="PDEFORMYLASE"/>
</dbReference>
<accession>A0A1P9WTF7</accession>
<dbReference type="Pfam" id="PF01327">
    <property type="entry name" value="Pep_deformylase"/>
    <property type="match status" value="1"/>
</dbReference>
<evidence type="ECO:0000256" key="3">
    <source>
        <dbReference type="ARBA" id="ARBA00022801"/>
    </source>
</evidence>
<dbReference type="AlphaFoldDB" id="A0A1P9WTF7"/>
<feature type="binding site" evidence="4">
    <location>
        <position position="100"/>
    </location>
    <ligand>
        <name>Fe cation</name>
        <dbReference type="ChEBI" id="CHEBI:24875"/>
    </ligand>
</feature>
<dbReference type="InterPro" id="IPR023635">
    <property type="entry name" value="Peptide_deformylase"/>
</dbReference>
<dbReference type="STRING" id="1178516.AWR27_04495"/>
<evidence type="ECO:0000313" key="6">
    <source>
        <dbReference type="Proteomes" id="UP000187941"/>
    </source>
</evidence>
<dbReference type="Gene3D" id="3.90.45.10">
    <property type="entry name" value="Peptide deformylase"/>
    <property type="match status" value="1"/>
</dbReference>
<dbReference type="PANTHER" id="PTHR10458">
    <property type="entry name" value="PEPTIDE DEFORMYLASE"/>
    <property type="match status" value="1"/>
</dbReference>
<evidence type="ECO:0000313" key="5">
    <source>
        <dbReference type="EMBL" id="AQG78657.1"/>
    </source>
</evidence>
<dbReference type="EC" id="3.5.1.88" evidence="4"/>
<evidence type="ECO:0000256" key="2">
    <source>
        <dbReference type="ARBA" id="ARBA00022723"/>
    </source>
</evidence>
<comment type="function">
    <text evidence="4">Removes the formyl group from the N-terminal Met of newly synthesized proteins. Requires at least a dipeptide for an efficient rate of reaction. N-terminal L-methionine is a prerequisite for activity but the enzyme has broad specificity at other positions.</text>
</comment>
<dbReference type="PANTHER" id="PTHR10458:SF22">
    <property type="entry name" value="PEPTIDE DEFORMYLASE"/>
    <property type="match status" value="1"/>
</dbReference>
<keyword evidence="2 4" id="KW-0479">Metal-binding</keyword>